<keyword evidence="5" id="KW-1185">Reference proteome</keyword>
<proteinExistence type="predicted"/>
<feature type="region of interest" description="Disordered" evidence="3">
    <location>
        <begin position="204"/>
        <end position="260"/>
    </location>
</feature>
<evidence type="ECO:0000313" key="5">
    <source>
        <dbReference type="Proteomes" id="UP001230051"/>
    </source>
</evidence>
<evidence type="ECO:0000256" key="1">
    <source>
        <dbReference type="ARBA" id="ARBA00022723"/>
    </source>
</evidence>
<dbReference type="Gene3D" id="3.40.140.10">
    <property type="entry name" value="Cytidine Deaminase, domain 2"/>
    <property type="match status" value="1"/>
</dbReference>
<dbReference type="SUPFAM" id="SSF53927">
    <property type="entry name" value="Cytidine deaminase-like"/>
    <property type="match status" value="1"/>
</dbReference>
<evidence type="ECO:0000313" key="4">
    <source>
        <dbReference type="EMBL" id="KAK1168023.1"/>
    </source>
</evidence>
<feature type="compositionally biased region" description="Basic residues" evidence="3">
    <location>
        <begin position="251"/>
        <end position="260"/>
    </location>
</feature>
<dbReference type="Proteomes" id="UP001230051">
    <property type="component" value="Unassembled WGS sequence"/>
</dbReference>
<feature type="compositionally biased region" description="Basic and acidic residues" evidence="3">
    <location>
        <begin position="209"/>
        <end position="218"/>
    </location>
</feature>
<dbReference type="PANTHER" id="PTHR13857:SF42">
    <property type="entry name" value="SINGLE-STRANDED DNA CYTOSINE DEAMINASE-LIKE"/>
    <property type="match status" value="1"/>
</dbReference>
<dbReference type="AlphaFoldDB" id="A0AAD8DE32"/>
<keyword evidence="1" id="KW-0479">Metal-binding</keyword>
<reference evidence="4" key="1">
    <citation type="submission" date="2022-02" db="EMBL/GenBank/DDBJ databases">
        <title>Atlantic sturgeon de novo genome assembly.</title>
        <authorList>
            <person name="Stock M."/>
            <person name="Klopp C."/>
            <person name="Guiguen Y."/>
            <person name="Cabau C."/>
            <person name="Parinello H."/>
            <person name="Santidrian Yebra-Pimentel E."/>
            <person name="Kuhl H."/>
            <person name="Dirks R.P."/>
            <person name="Guessner J."/>
            <person name="Wuertz S."/>
            <person name="Du K."/>
            <person name="Schartl M."/>
        </authorList>
    </citation>
    <scope>NUCLEOTIDE SEQUENCE</scope>
    <source>
        <strain evidence="4">STURGEONOMICS-FGT-2020</strain>
        <tissue evidence="4">Whole blood</tissue>
    </source>
</reference>
<dbReference type="GO" id="GO:0008270">
    <property type="term" value="F:zinc ion binding"/>
    <property type="evidence" value="ECO:0007669"/>
    <property type="project" value="InterPro"/>
</dbReference>
<dbReference type="InterPro" id="IPR050610">
    <property type="entry name" value="APOBEC_Cyt_Deaminase"/>
</dbReference>
<dbReference type="PANTHER" id="PTHR13857">
    <property type="entry name" value="MRNA EDITING ENZYME"/>
    <property type="match status" value="1"/>
</dbReference>
<dbReference type="PROSITE" id="PS00903">
    <property type="entry name" value="CYT_DCMP_DEAMINASES_1"/>
    <property type="match status" value="1"/>
</dbReference>
<gene>
    <name evidence="4" type="primary">Apobec3</name>
    <name evidence="4" type="ORF">AOXY_G10849</name>
</gene>
<dbReference type="Pfam" id="PF18772">
    <property type="entry name" value="APOBEC2"/>
    <property type="match status" value="1"/>
</dbReference>
<sequence>MPLALKKRLPEYEFYREFNNTTRSFKKLLCFSLNRENKTLWDLWGYMYNDPCQSHAESIVLKEIERFFKENHPDTVQKYKLTLYMSFSPCYKCCESLANFLKSEERIDLHVRASKLYFSQNSSNQKGLQQLKHLGVSIKVMDKEDFQDCFYLFVNELKQFEGWPDLDKMSVDYSAALEAILNQCETNTDSGKVSADIAALESSPLHTDPTGHFDHAEDNLAPDNNNKDRPSESETPHKHSIKDGCVGSSKGVKRKLSFED</sequence>
<comment type="caution">
    <text evidence="4">The sequence shown here is derived from an EMBL/GenBank/DDBJ whole genome shotgun (WGS) entry which is preliminary data.</text>
</comment>
<organism evidence="4 5">
    <name type="scientific">Acipenser oxyrinchus oxyrinchus</name>
    <dbReference type="NCBI Taxonomy" id="40147"/>
    <lineage>
        <taxon>Eukaryota</taxon>
        <taxon>Metazoa</taxon>
        <taxon>Chordata</taxon>
        <taxon>Craniata</taxon>
        <taxon>Vertebrata</taxon>
        <taxon>Euteleostomi</taxon>
        <taxon>Actinopterygii</taxon>
        <taxon>Chondrostei</taxon>
        <taxon>Acipenseriformes</taxon>
        <taxon>Acipenseridae</taxon>
        <taxon>Acipenser</taxon>
    </lineage>
</organism>
<name>A0AAD8DE32_ACIOX</name>
<evidence type="ECO:0000256" key="3">
    <source>
        <dbReference type="SAM" id="MobiDB-lite"/>
    </source>
</evidence>
<feature type="compositionally biased region" description="Basic and acidic residues" evidence="3">
    <location>
        <begin position="225"/>
        <end position="237"/>
    </location>
</feature>
<protein>
    <submittedName>
        <fullName evidence="4">DNA dC-&gt;dU-editing enzyme APOBEC-3-like</fullName>
    </submittedName>
</protein>
<dbReference type="GO" id="GO:0004126">
    <property type="term" value="F:cytidine deaminase activity"/>
    <property type="evidence" value="ECO:0007669"/>
    <property type="project" value="TreeGrafter"/>
</dbReference>
<dbReference type="InterPro" id="IPR016192">
    <property type="entry name" value="APOBEC/CMP_deaminase_Zn-bd"/>
</dbReference>
<dbReference type="GO" id="GO:0005737">
    <property type="term" value="C:cytoplasm"/>
    <property type="evidence" value="ECO:0007669"/>
    <property type="project" value="TreeGrafter"/>
</dbReference>
<dbReference type="GO" id="GO:0016554">
    <property type="term" value="P:cytidine to uridine editing"/>
    <property type="evidence" value="ECO:0007669"/>
    <property type="project" value="TreeGrafter"/>
</dbReference>
<dbReference type="InterPro" id="IPR016193">
    <property type="entry name" value="Cytidine_deaminase-like"/>
</dbReference>
<dbReference type="EMBL" id="JAGXEW010000009">
    <property type="protein sequence ID" value="KAK1168023.1"/>
    <property type="molecule type" value="Genomic_DNA"/>
</dbReference>
<dbReference type="GO" id="GO:0005634">
    <property type="term" value="C:nucleus"/>
    <property type="evidence" value="ECO:0007669"/>
    <property type="project" value="TreeGrafter"/>
</dbReference>
<accession>A0AAD8DE32</accession>
<evidence type="ECO:0000256" key="2">
    <source>
        <dbReference type="ARBA" id="ARBA00022801"/>
    </source>
</evidence>
<dbReference type="GO" id="GO:0003723">
    <property type="term" value="F:RNA binding"/>
    <property type="evidence" value="ECO:0007669"/>
    <property type="project" value="TreeGrafter"/>
</dbReference>
<keyword evidence="2" id="KW-0378">Hydrolase</keyword>